<organism evidence="3 4">
    <name type="scientific">Theileria equi strain WA</name>
    <dbReference type="NCBI Taxonomy" id="1537102"/>
    <lineage>
        <taxon>Eukaryota</taxon>
        <taxon>Sar</taxon>
        <taxon>Alveolata</taxon>
        <taxon>Apicomplexa</taxon>
        <taxon>Aconoidasida</taxon>
        <taxon>Piroplasmida</taxon>
        <taxon>Theileriidae</taxon>
        <taxon>Theileria</taxon>
    </lineage>
</organism>
<reference evidence="3 4" key="1">
    <citation type="journal article" date="2012" name="BMC Genomics">
        <title>Comparative genomic analysis and phylogenetic position of Theileria equi.</title>
        <authorList>
            <person name="Kappmeyer L.S."/>
            <person name="Thiagarajan M."/>
            <person name="Herndon D.R."/>
            <person name="Ramsay J.D."/>
            <person name="Caler E."/>
            <person name="Djikeng A."/>
            <person name="Gillespie J.J."/>
            <person name="Lau A.O."/>
            <person name="Roalson E.H."/>
            <person name="Silva J.C."/>
            <person name="Silva M.G."/>
            <person name="Suarez C.E."/>
            <person name="Ueti M.W."/>
            <person name="Nene V.M."/>
            <person name="Mealey R.H."/>
            <person name="Knowles D.P."/>
            <person name="Brayton K.A."/>
        </authorList>
    </citation>
    <scope>NUCLEOTIDE SEQUENCE [LARGE SCALE GENOMIC DNA]</scope>
    <source>
        <strain evidence="3 4">WA</strain>
    </source>
</reference>
<evidence type="ECO:0000256" key="1">
    <source>
        <dbReference type="SAM" id="MobiDB-lite"/>
    </source>
</evidence>
<dbReference type="RefSeq" id="XP_004830479.1">
    <property type="nucleotide sequence ID" value="XM_004830422.1"/>
</dbReference>
<feature type="signal peptide" evidence="2">
    <location>
        <begin position="1"/>
        <end position="15"/>
    </location>
</feature>
<dbReference type="GeneID" id="15805274"/>
<dbReference type="AlphaFoldDB" id="L0AZX9"/>
<dbReference type="eggNOG" id="ENOG502TN5E">
    <property type="taxonomic scope" value="Eukaryota"/>
</dbReference>
<protein>
    <recommendedName>
        <fullName evidence="5">Signal peptide-containing protein</fullName>
    </recommendedName>
</protein>
<dbReference type="EMBL" id="CP001670">
    <property type="protein sequence ID" value="AFZ80813.1"/>
    <property type="molecule type" value="Genomic_DNA"/>
</dbReference>
<dbReference type="Pfam" id="PF04385">
    <property type="entry name" value="FAINT"/>
    <property type="match status" value="2"/>
</dbReference>
<accession>L0AZX9</accession>
<dbReference type="InterPro" id="IPR007480">
    <property type="entry name" value="DUF529"/>
</dbReference>
<evidence type="ECO:0008006" key="5">
    <source>
        <dbReference type="Google" id="ProtNLM"/>
    </source>
</evidence>
<feature type="chain" id="PRO_5013175410" description="Signal peptide-containing protein" evidence="2">
    <location>
        <begin position="16"/>
        <end position="774"/>
    </location>
</feature>
<sequence>MYSLLIIAIAGFCAAILTPSPREAMKSLYDVTFFTLDLEDSDGPYVTVETEVEGIPSILYFPKPGYVVEKIVQGKTEVWVAEHHELCFNPIVIFKDNNVHYMIIFSQSRDGYNLYIKRNVENQWKDSNEDYGAIMDSLRVEGDKRIKIDTAGDGRCSMFNIDNMLLVVPHTSYVATGVTHDGSYVWSALSGENCVFSTVNYESERPVSIRIFVRSHNNLFSHYLFINLNGTWLFIDRYDYKTKRKEKCTSAERERSVNPFILNISTPNQNTVNLHSYEYNGISYKAFSPKVTSFFNYVADGKQRLWRANEGEKAIVVWIYAGDESSLCRVNVVNSMNVVKSRFFEKSSNKWNKIEFSDFLGKLDKIIRGTSTNIRLDGAAVCPDTCNLMEYMEHGFLTKIVLPIWHYRVSSIYYDNRRIWEAEDDKECTLANFFIRNDKKFCFIMVKGKGDKIEDMFFECVDDKWKRVSSEAFFDFYDDPAKALESDIIGGLAIDISGNGDKVLRVTDHTLFGIRTRKYHPHPDIRVDEVRDGSNLIWKAKGQNERCLLSETYSSDNIKVVAIHNKTDDHFESIYYGNSGRGWDPIPKSRFEKMIKRMLSDASPDLQDSKISRTDKCMRSGAAGLSSEKAGRSSSDVEETTLDISSNESNNLAEKIDARMLSSPYLIFNSKAHQEIKKIVDGKITIWEAGNGRRCISASFLMINNKAAFAELLVNDEFTTFREYLGRTSHGWMYISSSSYESEVARLVGYSKSDGALVFAPIFSIIVPLVSLYF</sequence>
<evidence type="ECO:0000313" key="4">
    <source>
        <dbReference type="Proteomes" id="UP000031512"/>
    </source>
</evidence>
<gene>
    <name evidence="3" type="ORF">BEWA_002200</name>
</gene>
<feature type="region of interest" description="Disordered" evidence="1">
    <location>
        <begin position="617"/>
        <end position="643"/>
    </location>
</feature>
<dbReference type="VEuPathDB" id="PiroplasmaDB:BEWA_002200"/>
<name>L0AZX9_THEEQ</name>
<dbReference type="Proteomes" id="UP000031512">
    <property type="component" value="Chromosome 3"/>
</dbReference>
<keyword evidence="4" id="KW-1185">Reference proteome</keyword>
<proteinExistence type="predicted"/>
<evidence type="ECO:0000256" key="2">
    <source>
        <dbReference type="SAM" id="SignalP"/>
    </source>
</evidence>
<evidence type="ECO:0000313" key="3">
    <source>
        <dbReference type="EMBL" id="AFZ80813.1"/>
    </source>
</evidence>
<dbReference type="KEGG" id="beq:BEWA_002200"/>
<keyword evidence="2" id="KW-0732">Signal</keyword>